<organism evidence="9 10">
    <name type="scientific">Anser brachyrhynchus</name>
    <name type="common">Pink-footed goose</name>
    <dbReference type="NCBI Taxonomy" id="132585"/>
    <lineage>
        <taxon>Eukaryota</taxon>
        <taxon>Metazoa</taxon>
        <taxon>Chordata</taxon>
        <taxon>Craniata</taxon>
        <taxon>Vertebrata</taxon>
        <taxon>Euteleostomi</taxon>
        <taxon>Archelosauria</taxon>
        <taxon>Archosauria</taxon>
        <taxon>Dinosauria</taxon>
        <taxon>Saurischia</taxon>
        <taxon>Theropoda</taxon>
        <taxon>Coelurosauria</taxon>
        <taxon>Aves</taxon>
        <taxon>Neognathae</taxon>
        <taxon>Galloanserae</taxon>
        <taxon>Anseriformes</taxon>
        <taxon>Anatidae</taxon>
        <taxon>Anserinae</taxon>
        <taxon>Anser</taxon>
    </lineage>
</organism>
<dbReference type="PROSITE" id="PS50003">
    <property type="entry name" value="PH_DOMAIN"/>
    <property type="match status" value="1"/>
</dbReference>
<evidence type="ECO:0000256" key="5">
    <source>
        <dbReference type="RuleBase" id="RU003844"/>
    </source>
</evidence>
<keyword evidence="2" id="KW-0597">Phosphoprotein</keyword>
<evidence type="ECO:0000256" key="6">
    <source>
        <dbReference type="RuleBase" id="RU003845"/>
    </source>
</evidence>
<dbReference type="SUPFAM" id="SSF50729">
    <property type="entry name" value="PH domain-like"/>
    <property type="match status" value="1"/>
</dbReference>
<feature type="compositionally biased region" description="Polar residues" evidence="7">
    <location>
        <begin position="248"/>
        <end position="275"/>
    </location>
</feature>
<evidence type="ECO:0000256" key="1">
    <source>
        <dbReference type="ARBA" id="ARBA00022448"/>
    </source>
</evidence>
<feature type="compositionally biased region" description="Acidic residues" evidence="7">
    <location>
        <begin position="237"/>
        <end position="246"/>
    </location>
</feature>
<keyword evidence="1 6" id="KW-0813">Transport</keyword>
<keyword evidence="10" id="KW-1185">Reference proteome</keyword>
<dbReference type="Gene3D" id="2.30.29.30">
    <property type="entry name" value="Pleckstrin-homology domain (PH domain)/Phosphotyrosine-binding domain (PTB)"/>
    <property type="match status" value="2"/>
</dbReference>
<reference evidence="9" key="1">
    <citation type="submission" date="2025-08" db="UniProtKB">
        <authorList>
            <consortium name="Ensembl"/>
        </authorList>
    </citation>
    <scope>IDENTIFICATION</scope>
</reference>
<dbReference type="Gene3D" id="2.40.160.120">
    <property type="match status" value="1"/>
</dbReference>
<evidence type="ECO:0000313" key="9">
    <source>
        <dbReference type="Ensembl" id="ENSABRP00000015886.1"/>
    </source>
</evidence>
<dbReference type="Ensembl" id="ENSABRT00000022617.1">
    <property type="protein sequence ID" value="ENSABRP00000015886.1"/>
    <property type="gene ID" value="ENSABRG00000011975.1"/>
</dbReference>
<dbReference type="PANTHER" id="PTHR10972">
    <property type="entry name" value="OXYSTEROL-BINDING PROTEIN-RELATED"/>
    <property type="match status" value="1"/>
</dbReference>
<feature type="region of interest" description="Disordered" evidence="7">
    <location>
        <begin position="176"/>
        <end position="315"/>
    </location>
</feature>
<comment type="similarity">
    <text evidence="5">Belongs to the OSBP family.</text>
</comment>
<dbReference type="FunFam" id="1.10.287.2720:FF:000001">
    <property type="entry name" value="Oxysterol-binding OBPalpha"/>
    <property type="match status" value="1"/>
</dbReference>
<dbReference type="GO" id="GO:0016020">
    <property type="term" value="C:membrane"/>
    <property type="evidence" value="ECO:0007669"/>
    <property type="project" value="TreeGrafter"/>
</dbReference>
<feature type="compositionally biased region" description="Acidic residues" evidence="7">
    <location>
        <begin position="297"/>
        <end position="313"/>
    </location>
</feature>
<dbReference type="FunFam" id="2.40.160.120:FF:000002">
    <property type="entry name" value="Oxysterol-binding protein"/>
    <property type="match status" value="1"/>
</dbReference>
<protein>
    <recommendedName>
        <fullName evidence="6">Oxysterol-binding protein</fullName>
    </recommendedName>
</protein>
<dbReference type="PROSITE" id="PS01013">
    <property type="entry name" value="OSBP"/>
    <property type="match status" value="1"/>
</dbReference>
<dbReference type="FunFam" id="3.30.70.3490:FF:000001">
    <property type="entry name" value="Oxysterol-binding protein"/>
    <property type="match status" value="1"/>
</dbReference>
<dbReference type="Gene3D" id="3.30.70.3490">
    <property type="match status" value="1"/>
</dbReference>
<dbReference type="SMART" id="SM00233">
    <property type="entry name" value="PH"/>
    <property type="match status" value="1"/>
</dbReference>
<dbReference type="AlphaFoldDB" id="A0A8B9I7T8"/>
<evidence type="ECO:0000256" key="7">
    <source>
        <dbReference type="SAM" id="MobiDB-lite"/>
    </source>
</evidence>
<feature type="compositionally biased region" description="Low complexity" evidence="7">
    <location>
        <begin position="203"/>
        <end position="225"/>
    </location>
</feature>
<evidence type="ECO:0000256" key="2">
    <source>
        <dbReference type="ARBA" id="ARBA00022553"/>
    </source>
</evidence>
<dbReference type="GO" id="GO:0005794">
    <property type="term" value="C:Golgi apparatus"/>
    <property type="evidence" value="ECO:0007669"/>
    <property type="project" value="TreeGrafter"/>
</dbReference>
<dbReference type="InterPro" id="IPR011993">
    <property type="entry name" value="PH-like_dom_sf"/>
</dbReference>
<proteinExistence type="inferred from homology"/>
<dbReference type="Proteomes" id="UP000694426">
    <property type="component" value="Unplaced"/>
</dbReference>
<keyword evidence="4" id="KW-0446">Lipid-binding</keyword>
<keyword evidence="3 6" id="KW-0445">Lipid transport</keyword>
<evidence type="ECO:0000313" key="10">
    <source>
        <dbReference type="Proteomes" id="UP000694426"/>
    </source>
</evidence>
<reference evidence="9" key="2">
    <citation type="submission" date="2025-09" db="UniProtKB">
        <authorList>
            <consortium name="Ensembl"/>
        </authorList>
    </citation>
    <scope>IDENTIFICATION</scope>
</reference>
<dbReference type="Pfam" id="PF01237">
    <property type="entry name" value="Oxysterol_BP"/>
    <property type="match status" value="1"/>
</dbReference>
<name>A0A8B9I7T8_9AVES</name>
<dbReference type="GO" id="GO:0032934">
    <property type="term" value="F:sterol binding"/>
    <property type="evidence" value="ECO:0007669"/>
    <property type="project" value="TreeGrafter"/>
</dbReference>
<gene>
    <name evidence="9" type="primary">OSBPL9</name>
</gene>
<feature type="compositionally biased region" description="Polar residues" evidence="7">
    <location>
        <begin position="226"/>
        <end position="236"/>
    </location>
</feature>
<dbReference type="GeneTree" id="ENSGT00940000154690"/>
<evidence type="ECO:0000256" key="4">
    <source>
        <dbReference type="ARBA" id="ARBA00023121"/>
    </source>
</evidence>
<dbReference type="Gene3D" id="1.10.287.2720">
    <property type="match status" value="1"/>
</dbReference>
<evidence type="ECO:0000256" key="3">
    <source>
        <dbReference type="ARBA" id="ARBA00023055"/>
    </source>
</evidence>
<dbReference type="SUPFAM" id="SSF144000">
    <property type="entry name" value="Oxysterol-binding protein-like"/>
    <property type="match status" value="1"/>
</dbReference>
<dbReference type="InterPro" id="IPR000648">
    <property type="entry name" value="Oxysterol-bd"/>
</dbReference>
<feature type="domain" description="PH" evidence="8">
    <location>
        <begin position="1"/>
        <end position="82"/>
    </location>
</feature>
<dbReference type="GO" id="GO:0005829">
    <property type="term" value="C:cytosol"/>
    <property type="evidence" value="ECO:0007669"/>
    <property type="project" value="TreeGrafter"/>
</dbReference>
<sequence>MASIMEGPLSKWTNVMKGWQYRWFVLDYNAGLLSYYTGAVIGIDDEDDSTFTITVDQKTFHFQARDADEREKWIHALEDTILRHTLQLQGVDSAFVPTVHDFDKKLTEADAYLQILIDQLKSMVESIKHCIVLLQIAKVSITINPVDAVYQPSPLEQPVISAMPSQTVIPPEPAQLCKSEQRPSSLPVGPVVASLGNQTPTPNSTGSGQSAPSSSLTSPSHVNLSPNTVPDFSYSSSEDEFYDADEFYQSSSSPKRCIDSSGSAAVLTRSSTGSSLKRPDTTESLNSSMSNGTNDADLFDPPDDRDDDGEGESVEEHKSVIMHLLSQVRLGMDLTKVVLPTFILERRSLLEMYADFFAHPDLFVSISDQKDPKERMVQVVKWYLSAFHAGRKGSVAKKPYNPILGEIFRCHWVLPGTEVSEGPVPWVSKSSVTFVAEQVSHHPPISAFYAECFNKRIQFNAHIWTKSKFLGMSIGVHNIGQGCVTCLDYDEHYILTFPNGYGRSILTVPWIELGGECSISCSKTGYNASIVFHTKPFYGGKKHRITAEIFSPNDKKPFCSVEGEWNGVMYAKYSTGENAVFIDTKKMPTIKKKVRKLEDQEDFESRCLWKDVTYNLKIRDIDAATAAKHALEERQRAEARARKENETSWETRLFHEDGECWVYDEPLLKRLAASKH</sequence>
<dbReference type="InterPro" id="IPR001849">
    <property type="entry name" value="PH_domain"/>
</dbReference>
<feature type="compositionally biased region" description="Polar residues" evidence="7">
    <location>
        <begin position="282"/>
        <end position="294"/>
    </location>
</feature>
<evidence type="ECO:0000259" key="8">
    <source>
        <dbReference type="PROSITE" id="PS50003"/>
    </source>
</evidence>
<dbReference type="PANTHER" id="PTHR10972:SF200">
    <property type="entry name" value="OXYSTEROL-BINDING PROTEIN-RELATED PROTEIN 9"/>
    <property type="match status" value="1"/>
</dbReference>
<dbReference type="InterPro" id="IPR037239">
    <property type="entry name" value="OSBP_sf"/>
</dbReference>
<accession>A0A8B9I7T8</accession>
<dbReference type="GO" id="GO:0006869">
    <property type="term" value="P:lipid transport"/>
    <property type="evidence" value="ECO:0007669"/>
    <property type="project" value="UniProtKB-KW"/>
</dbReference>
<dbReference type="InterPro" id="IPR018494">
    <property type="entry name" value="Oxysterol-bd_CS"/>
</dbReference>